<dbReference type="InterPro" id="IPR000795">
    <property type="entry name" value="T_Tr_GTP-bd_dom"/>
</dbReference>
<protein>
    <recommendedName>
        <fullName evidence="2">Tr-type G domain-containing protein</fullName>
    </recommendedName>
</protein>
<dbReference type="GO" id="GO:0045727">
    <property type="term" value="P:positive regulation of translation"/>
    <property type="evidence" value="ECO:0007669"/>
    <property type="project" value="TreeGrafter"/>
</dbReference>
<evidence type="ECO:0000313" key="4">
    <source>
        <dbReference type="Proteomes" id="UP001177003"/>
    </source>
</evidence>
<dbReference type="GO" id="GO:0003924">
    <property type="term" value="F:GTPase activity"/>
    <property type="evidence" value="ECO:0007669"/>
    <property type="project" value="InterPro"/>
</dbReference>
<feature type="region of interest" description="Disordered" evidence="1">
    <location>
        <begin position="164"/>
        <end position="190"/>
    </location>
</feature>
<dbReference type="SUPFAM" id="SSF52540">
    <property type="entry name" value="P-loop containing nucleoside triphosphate hydrolases"/>
    <property type="match status" value="1"/>
</dbReference>
<proteinExistence type="predicted"/>
<dbReference type="Proteomes" id="UP001177003">
    <property type="component" value="Chromosome 0"/>
</dbReference>
<evidence type="ECO:0000313" key="3">
    <source>
        <dbReference type="EMBL" id="CAI9260132.1"/>
    </source>
</evidence>
<organism evidence="3 4">
    <name type="scientific">Lactuca saligna</name>
    <name type="common">Willowleaf lettuce</name>
    <dbReference type="NCBI Taxonomy" id="75948"/>
    <lineage>
        <taxon>Eukaryota</taxon>
        <taxon>Viridiplantae</taxon>
        <taxon>Streptophyta</taxon>
        <taxon>Embryophyta</taxon>
        <taxon>Tracheophyta</taxon>
        <taxon>Spermatophyta</taxon>
        <taxon>Magnoliopsida</taxon>
        <taxon>eudicotyledons</taxon>
        <taxon>Gunneridae</taxon>
        <taxon>Pentapetalae</taxon>
        <taxon>asterids</taxon>
        <taxon>campanulids</taxon>
        <taxon>Asterales</taxon>
        <taxon>Asteraceae</taxon>
        <taxon>Cichorioideae</taxon>
        <taxon>Cichorieae</taxon>
        <taxon>Lactucinae</taxon>
        <taxon>Lactuca</taxon>
    </lineage>
</organism>
<keyword evidence="4" id="KW-1185">Reference proteome</keyword>
<reference evidence="3" key="1">
    <citation type="submission" date="2023-04" db="EMBL/GenBank/DDBJ databases">
        <authorList>
            <person name="Vijverberg K."/>
            <person name="Xiong W."/>
            <person name="Schranz E."/>
        </authorList>
    </citation>
    <scope>NUCLEOTIDE SEQUENCE</scope>
</reference>
<dbReference type="Pfam" id="PF00009">
    <property type="entry name" value="GTP_EFTU"/>
    <property type="match status" value="1"/>
</dbReference>
<sequence length="218" mass="24669">MKLVDSKDAFASKVTFIVGRDRLLKVPTENIKNFSIIAHIDHRKSTLADKLLQVTGTVQSRDMREQFLIVLQWSPITLNSFFYRFNGSSPKGVTNLVYVGNEQKEMSKTSCGYNFINTPVSKLLPVVVESSQDFLPLLLLTMDRPPEFWKVEPTKQLTNLKHHSASSIPEQPPETYLSGRNPLKGTRSTFEQQEWAAKIVDSLKHGVNAKFQNEGTES</sequence>
<dbReference type="Gene3D" id="3.40.50.300">
    <property type="entry name" value="P-loop containing nucleotide triphosphate hydrolases"/>
    <property type="match status" value="1"/>
</dbReference>
<dbReference type="AlphaFoldDB" id="A0AA35Y499"/>
<dbReference type="GO" id="GO:0043022">
    <property type="term" value="F:ribosome binding"/>
    <property type="evidence" value="ECO:0007669"/>
    <property type="project" value="TreeGrafter"/>
</dbReference>
<dbReference type="InterPro" id="IPR027417">
    <property type="entry name" value="P-loop_NTPase"/>
</dbReference>
<name>A0AA35Y499_LACSI</name>
<dbReference type="EMBL" id="OX465086">
    <property type="protein sequence ID" value="CAI9260132.1"/>
    <property type="molecule type" value="Genomic_DNA"/>
</dbReference>
<feature type="domain" description="Tr-type G" evidence="2">
    <location>
        <begin position="30"/>
        <end position="65"/>
    </location>
</feature>
<accession>A0AA35Y499</accession>
<evidence type="ECO:0000259" key="2">
    <source>
        <dbReference type="Pfam" id="PF00009"/>
    </source>
</evidence>
<dbReference type="PANTHER" id="PTHR43512:SF4">
    <property type="entry name" value="TRANSLATION FACTOR GUF1 HOMOLOG, CHLOROPLASTIC"/>
    <property type="match status" value="1"/>
</dbReference>
<dbReference type="PANTHER" id="PTHR43512">
    <property type="entry name" value="TRANSLATION FACTOR GUF1-RELATED"/>
    <property type="match status" value="1"/>
</dbReference>
<evidence type="ECO:0000256" key="1">
    <source>
        <dbReference type="SAM" id="MobiDB-lite"/>
    </source>
</evidence>
<dbReference type="InterPro" id="IPR006297">
    <property type="entry name" value="EF-4"/>
</dbReference>
<dbReference type="GO" id="GO:0005525">
    <property type="term" value="F:GTP binding"/>
    <property type="evidence" value="ECO:0007669"/>
    <property type="project" value="InterPro"/>
</dbReference>
<gene>
    <name evidence="3" type="ORF">LSALG_LOCUS981</name>
</gene>